<dbReference type="GO" id="GO:0005524">
    <property type="term" value="F:ATP binding"/>
    <property type="evidence" value="ECO:0007669"/>
    <property type="project" value="UniProtKB-KW"/>
</dbReference>
<feature type="domain" description="GHMP kinase C-terminal" evidence="13">
    <location>
        <begin position="961"/>
        <end position="1036"/>
    </location>
</feature>
<dbReference type="InterPro" id="IPR006204">
    <property type="entry name" value="GHMP_kinase_N_dom"/>
</dbReference>
<evidence type="ECO:0000256" key="6">
    <source>
        <dbReference type="ARBA" id="ARBA00052616"/>
    </source>
</evidence>
<keyword evidence="4" id="KW-0067">ATP-binding</keyword>
<dbReference type="Proteomes" id="UP000694545">
    <property type="component" value="Unplaced"/>
</dbReference>
<keyword evidence="15" id="KW-1185">Reference proteome</keyword>
<dbReference type="EC" id="2.7.1.52" evidence="8"/>
<dbReference type="InterPro" id="IPR013750">
    <property type="entry name" value="GHMP_kinase_C_dom"/>
</dbReference>
<dbReference type="SUPFAM" id="SSF55060">
    <property type="entry name" value="GHMP Kinase, C-terminal domain"/>
    <property type="match status" value="1"/>
</dbReference>
<name>A0A8D2LCM8_VARKO</name>
<dbReference type="Gene3D" id="3.30.230.120">
    <property type="match status" value="1"/>
</dbReference>
<keyword evidence="2" id="KW-0547">Nucleotide-binding</keyword>
<evidence type="ECO:0000256" key="8">
    <source>
        <dbReference type="ARBA" id="ARBA00066363"/>
    </source>
</evidence>
<dbReference type="SUPFAM" id="SSF54211">
    <property type="entry name" value="Ribosomal protein S5 domain 2-like"/>
    <property type="match status" value="1"/>
</dbReference>
<dbReference type="Ensembl" id="ENSVKKT00000020810.1">
    <property type="protein sequence ID" value="ENSVKKP00000020306.1"/>
    <property type="gene ID" value="ENSVKKG00000013690.1"/>
</dbReference>
<feature type="domain" description="GHMP kinase N-terminal" evidence="11">
    <location>
        <begin position="803"/>
        <end position="878"/>
    </location>
</feature>
<organism evidence="14 15">
    <name type="scientific">Varanus komodoensis</name>
    <name type="common">Komodo dragon</name>
    <dbReference type="NCBI Taxonomy" id="61221"/>
    <lineage>
        <taxon>Eukaryota</taxon>
        <taxon>Metazoa</taxon>
        <taxon>Chordata</taxon>
        <taxon>Craniata</taxon>
        <taxon>Vertebrata</taxon>
        <taxon>Euteleostomi</taxon>
        <taxon>Lepidosauria</taxon>
        <taxon>Squamata</taxon>
        <taxon>Bifurcata</taxon>
        <taxon>Unidentata</taxon>
        <taxon>Episquamata</taxon>
        <taxon>Toxicofera</taxon>
        <taxon>Anguimorpha</taxon>
        <taxon>Paleoanguimorpha</taxon>
        <taxon>Varanoidea</taxon>
        <taxon>Varanidae</taxon>
        <taxon>Varanus</taxon>
    </lineage>
</organism>
<accession>A0A8D2LCM8</accession>
<evidence type="ECO:0000259" key="12">
    <source>
        <dbReference type="Pfam" id="PF07959"/>
    </source>
</evidence>
<dbReference type="AlphaFoldDB" id="A0A8D2LCM8"/>
<dbReference type="Pfam" id="PF07959">
    <property type="entry name" value="Fucose_pyrophosphorylase"/>
    <property type="match status" value="2"/>
</dbReference>
<evidence type="ECO:0000259" key="13">
    <source>
        <dbReference type="Pfam" id="PF08544"/>
    </source>
</evidence>
<evidence type="ECO:0000256" key="1">
    <source>
        <dbReference type="ARBA" id="ARBA00022679"/>
    </source>
</evidence>
<dbReference type="Pfam" id="PF00288">
    <property type="entry name" value="GHMP_kinases_N"/>
    <property type="match status" value="1"/>
</dbReference>
<dbReference type="InterPro" id="IPR036554">
    <property type="entry name" value="GHMP_kinase_C_sf"/>
</dbReference>
<dbReference type="GO" id="GO:0050201">
    <property type="term" value="F:fucokinase activity"/>
    <property type="evidence" value="ECO:0007669"/>
    <property type="project" value="UniProtKB-EC"/>
</dbReference>
<evidence type="ECO:0000313" key="15">
    <source>
        <dbReference type="Proteomes" id="UP000694545"/>
    </source>
</evidence>
<evidence type="ECO:0000313" key="14">
    <source>
        <dbReference type="Ensembl" id="ENSVKKP00000020306.1"/>
    </source>
</evidence>
<reference evidence="14" key="2">
    <citation type="submission" date="2025-09" db="UniProtKB">
        <authorList>
            <consortium name="Ensembl"/>
        </authorList>
    </citation>
    <scope>IDENTIFICATION</scope>
</reference>
<feature type="domain" description="GDP-fucose pyrophosphorylase" evidence="12">
    <location>
        <begin position="346"/>
        <end position="485"/>
    </location>
</feature>
<evidence type="ECO:0000256" key="10">
    <source>
        <dbReference type="SAM" id="MobiDB-lite"/>
    </source>
</evidence>
<comment type="similarity">
    <text evidence="5">Belongs to the GHMP kinase family.</text>
</comment>
<dbReference type="InterPro" id="IPR012887">
    <property type="entry name" value="GDP_fucose_pyrophosphorylase"/>
</dbReference>
<keyword evidence="3" id="KW-0418">Kinase</keyword>
<comment type="catalytic activity">
    <reaction evidence="6">
        <text>L-fucose + ATP = beta-L-fucose 1-phosphate + ADP + H(+)</text>
        <dbReference type="Rhea" id="RHEA:13241"/>
        <dbReference type="ChEBI" id="CHEBI:2181"/>
        <dbReference type="ChEBI" id="CHEBI:15378"/>
        <dbReference type="ChEBI" id="CHEBI:30616"/>
        <dbReference type="ChEBI" id="CHEBI:57268"/>
        <dbReference type="ChEBI" id="CHEBI:456216"/>
        <dbReference type="EC" id="2.7.1.52"/>
    </reaction>
</comment>
<keyword evidence="1" id="KW-0808">Transferase</keyword>
<dbReference type="PANTHER" id="PTHR32463">
    <property type="entry name" value="L-FUCOSE KINASE"/>
    <property type="match status" value="1"/>
</dbReference>
<dbReference type="GO" id="GO:0042352">
    <property type="term" value="P:GDP-L-fucose salvage"/>
    <property type="evidence" value="ECO:0007669"/>
    <property type="project" value="TreeGrafter"/>
</dbReference>
<reference evidence="14" key="1">
    <citation type="submission" date="2025-08" db="UniProtKB">
        <authorList>
            <consortium name="Ensembl"/>
        </authorList>
    </citation>
    <scope>IDENTIFICATION</scope>
</reference>
<comment type="function">
    <text evidence="7">Takes part in the salvage pathway for reutilization of fucose from the degradation of oligosaccharides.</text>
</comment>
<protein>
    <recommendedName>
        <fullName evidence="9">L-fucose kinase</fullName>
        <ecNumber evidence="8">2.7.1.52</ecNumber>
    </recommendedName>
</protein>
<proteinExistence type="inferred from homology"/>
<dbReference type="InterPro" id="IPR020568">
    <property type="entry name" value="Ribosomal_Su5_D2-typ_SF"/>
</dbReference>
<evidence type="ECO:0000256" key="7">
    <source>
        <dbReference type="ARBA" id="ARBA00059365"/>
    </source>
</evidence>
<dbReference type="InterPro" id="IPR052203">
    <property type="entry name" value="GHMP_Kinase-Related"/>
</dbReference>
<evidence type="ECO:0000256" key="3">
    <source>
        <dbReference type="ARBA" id="ARBA00022777"/>
    </source>
</evidence>
<evidence type="ECO:0000256" key="9">
    <source>
        <dbReference type="ARBA" id="ARBA00071656"/>
    </source>
</evidence>
<dbReference type="PRINTS" id="PR00959">
    <property type="entry name" value="MEVGALKINASE"/>
</dbReference>
<feature type="region of interest" description="Disordered" evidence="10">
    <location>
        <begin position="303"/>
        <end position="336"/>
    </location>
</feature>
<feature type="domain" description="GDP-fucose pyrophosphorylase" evidence="12">
    <location>
        <begin position="81"/>
        <end position="304"/>
    </location>
</feature>
<evidence type="ECO:0000256" key="2">
    <source>
        <dbReference type="ARBA" id="ARBA00022741"/>
    </source>
</evidence>
<evidence type="ECO:0000256" key="5">
    <source>
        <dbReference type="ARBA" id="ARBA00038121"/>
    </source>
</evidence>
<sequence length="1071" mass="115975">MAGTAAAWTVLVLTCRPRDRAFAFQKELEIRRERGSLAGQPILLTVEDPKAEVGSGGATLNALLVAAEHLSAQAGCTVITSDVLQKARILILHMGRDFLFDDCSRAFTCLPVEDPTAPAEALTCNLDNLLATLTKQVGGTQACSCPASIDWQGFQGARVIAVPASVSYARNHGVYLTDAQGFVQDILYQRPEEEIRLCQGPDRKVPLVCGIVFFSSETAELLLATHVTPPLDACTYLGLDSGAPPIQLSLFFDVLLCMARGVSEEAFVKGRSLKTGAGDSPEEAALRSVRSVLWKALHTVPLTMGDGRAPSTPPPPNREQSAGPWKGHRARPPPPPPHLPLCMQEPQLLEDGCSITNSCLEGAVAVGTRSVVQHCHLQGPLQIRSGCLLTGLDVTALGALRSHLLEDVVLQGHAVRLRDITCKVFTLSGCRDHWQVGMGKGVTLILSWLGLLEAPGHIRSQDLWSPDVPPGGCCLLNARLLPVLHVSGPVPPGDLLWLMGSPEAGQLQRWRKAWRMSWEELRACLDQEAELAARQALFFRQAQHKLRRVLLGRGNHSLLPLLRSAALEGFQELTLETLDQVASTAQDPGVVARTLACIADLLGCMARGEGGLRSGPAANAAWASAFRHLERGDISAGTKDLAEERKKWLDRPILLVRAARHYERAAQILIRRTVMASCRFVSLQPAEPPPVGAWVTVECPARIDLSGGWSDTPPISYEHGGAVVDLAVLVDGHRPIGARARRISEPELWLVSASGSLEGEVVVEHVCQHLEDLRDYCQPHAPAALLKAAFICSDVVSLSSKKALREQLGERFGGGFELHTWSHLPHGSGLGTSSILAGAVMASLYRASGRSASTESLIHAVLHLEQVLTTGGGWQDQVGGLVPGLKIGRSKAQLPLKVEVEQLAVPEGFIRTLNEHLLLLYTGKTRLARNLLQDVLRNWYARLPSLVRNASALVRNAEECAQALRQGDLALLGECMNRYWLQKKAMAPGCEPLAVRRMMKVLRPHVYGQSLAGAGGGGFLYLLAKEPRQEEVLQRILAETEGLGNFSIHTVEIDTAGFQMHLPGEDLQQEE</sequence>
<dbReference type="PANTHER" id="PTHR32463:SF0">
    <property type="entry name" value="L-FUCOSE KINASE"/>
    <property type="match status" value="1"/>
</dbReference>
<dbReference type="Pfam" id="PF08544">
    <property type="entry name" value="GHMP_kinases_C"/>
    <property type="match status" value="1"/>
</dbReference>
<evidence type="ECO:0000259" key="11">
    <source>
        <dbReference type="Pfam" id="PF00288"/>
    </source>
</evidence>
<dbReference type="FunFam" id="3.30.230.120:FF:000001">
    <property type="entry name" value="L-fucose kinase"/>
    <property type="match status" value="1"/>
</dbReference>
<dbReference type="OMA" id="QRWREAW"/>
<evidence type="ECO:0000256" key="4">
    <source>
        <dbReference type="ARBA" id="ARBA00022840"/>
    </source>
</evidence>